<comment type="caution">
    <text evidence="2">The sequence shown here is derived from an EMBL/GenBank/DDBJ whole genome shotgun (WGS) entry which is preliminary data.</text>
</comment>
<dbReference type="Proteomes" id="UP000187172">
    <property type="component" value="Unassembled WGS sequence"/>
</dbReference>
<reference evidence="2 3" key="1">
    <citation type="submission" date="2016-11" db="EMBL/GenBank/DDBJ databases">
        <title>Paenibacillus species isolates.</title>
        <authorList>
            <person name="Beno S.M."/>
        </authorList>
    </citation>
    <scope>NUCLEOTIDE SEQUENCE [LARGE SCALE GENOMIC DNA]</scope>
    <source>
        <strain evidence="2 3">FSL R5-0378</strain>
    </source>
</reference>
<dbReference type="AlphaFoldDB" id="A0A1R1E9A6"/>
<dbReference type="Pfam" id="PF06103">
    <property type="entry name" value="DUF948"/>
    <property type="match status" value="1"/>
</dbReference>
<dbReference type="PANTHER" id="PTHR40070:SF1">
    <property type="entry name" value="UPF0478 PROTEIN YTXG"/>
    <property type="match status" value="1"/>
</dbReference>
<proteinExistence type="predicted"/>
<dbReference type="STRING" id="297318.BK138_31590"/>
<keyword evidence="3" id="KW-1185">Reference proteome</keyword>
<dbReference type="RefSeq" id="WP_076176265.1">
    <property type="nucleotide sequence ID" value="NZ_MRTP01000017.1"/>
</dbReference>
<name>A0A1R1E9A6_9BACL</name>
<protein>
    <recommendedName>
        <fullName evidence="4">DUF948 domain-containing protein</fullName>
    </recommendedName>
</protein>
<dbReference type="EMBL" id="MRTP01000017">
    <property type="protein sequence ID" value="OMF48391.1"/>
    <property type="molecule type" value="Genomic_DNA"/>
</dbReference>
<evidence type="ECO:0008006" key="4">
    <source>
        <dbReference type="Google" id="ProtNLM"/>
    </source>
</evidence>
<accession>A0A1R1E9A6</accession>
<dbReference type="Gene3D" id="1.10.287.950">
    <property type="entry name" value="Methyl-accepting chemotaxis protein"/>
    <property type="match status" value="1"/>
</dbReference>
<evidence type="ECO:0000256" key="1">
    <source>
        <dbReference type="SAM" id="Coils"/>
    </source>
</evidence>
<dbReference type="InterPro" id="IPR009293">
    <property type="entry name" value="UPF0478"/>
</dbReference>
<feature type="coiled-coil region" evidence="1">
    <location>
        <begin position="32"/>
        <end position="59"/>
    </location>
</feature>
<evidence type="ECO:0000313" key="3">
    <source>
        <dbReference type="Proteomes" id="UP000187172"/>
    </source>
</evidence>
<dbReference type="PANTHER" id="PTHR40070">
    <property type="entry name" value="UPF0478 PROTEIN YTXG"/>
    <property type="match status" value="1"/>
</dbReference>
<evidence type="ECO:0000313" key="2">
    <source>
        <dbReference type="EMBL" id="OMF48391.1"/>
    </source>
</evidence>
<sequence>MIMSLSVALIAVAFAVLVVYLIKTLLAAKSSLEKTTQTLQEVQQTIDELSYEIKQIVRHANDITADVEHKMKQIDPVMNSVKNLGEVLSELTLAAKQASTTLIHKFKQPKHQVESRPRHMLASASTPEERTFESYSAVYETGAKAKPAANVVKWIDTAATVWQRLRR</sequence>
<keyword evidence="1" id="KW-0175">Coiled coil</keyword>
<gene>
    <name evidence="2" type="ORF">BK138_31590</name>
</gene>
<organism evidence="2 3">
    <name type="scientific">Paenibacillus rhizosphaerae</name>
    <dbReference type="NCBI Taxonomy" id="297318"/>
    <lineage>
        <taxon>Bacteria</taxon>
        <taxon>Bacillati</taxon>
        <taxon>Bacillota</taxon>
        <taxon>Bacilli</taxon>
        <taxon>Bacillales</taxon>
        <taxon>Paenibacillaceae</taxon>
        <taxon>Paenibacillus</taxon>
    </lineage>
</organism>